<dbReference type="RefSeq" id="WP_131031501.1">
    <property type="nucleotide sequence ID" value="NZ_SIXF01000022.1"/>
</dbReference>
<dbReference type="Proteomes" id="UP000291819">
    <property type="component" value="Unassembled WGS sequence"/>
</dbReference>
<dbReference type="EMBL" id="SIXF01000022">
    <property type="protein sequence ID" value="TBO40500.1"/>
    <property type="molecule type" value="Genomic_DNA"/>
</dbReference>
<dbReference type="OrthoDB" id="772477at2"/>
<keyword evidence="2" id="KW-1185">Reference proteome</keyword>
<evidence type="ECO:0000313" key="2">
    <source>
        <dbReference type="Proteomes" id="UP000291819"/>
    </source>
</evidence>
<evidence type="ECO:0000313" key="1">
    <source>
        <dbReference type="EMBL" id="TBO40500.1"/>
    </source>
</evidence>
<reference evidence="1 2" key="1">
    <citation type="submission" date="2019-02" db="EMBL/GenBank/DDBJ databases">
        <title>Pedobacter kyonggii whole genome sequence analysis.</title>
        <authorList>
            <person name="Dahal R.H."/>
        </authorList>
    </citation>
    <scope>NUCLEOTIDE SEQUENCE [LARGE SCALE GENOMIC DNA]</scope>
    <source>
        <strain evidence="1 2">K-4-11-1</strain>
    </source>
</reference>
<accession>A0A4Q9H975</accession>
<gene>
    <name evidence="1" type="ORF">EYS08_18460</name>
</gene>
<dbReference type="AlphaFoldDB" id="A0A4Q9H975"/>
<organism evidence="1 2">
    <name type="scientific">Pedobacter kyonggii</name>
    <dbReference type="NCBI Taxonomy" id="1926871"/>
    <lineage>
        <taxon>Bacteria</taxon>
        <taxon>Pseudomonadati</taxon>
        <taxon>Bacteroidota</taxon>
        <taxon>Sphingobacteriia</taxon>
        <taxon>Sphingobacteriales</taxon>
        <taxon>Sphingobacteriaceae</taxon>
        <taxon>Pedobacter</taxon>
    </lineage>
</organism>
<protein>
    <submittedName>
        <fullName evidence="1">Uncharacterized protein</fullName>
    </submittedName>
</protein>
<proteinExistence type="predicted"/>
<comment type="caution">
    <text evidence="1">The sequence shown here is derived from an EMBL/GenBank/DDBJ whole genome shotgun (WGS) entry which is preliminary data.</text>
</comment>
<name>A0A4Q9H975_9SPHI</name>
<sequence length="69" mass="7924">MTEIILKDNVEQSKIDALLAFLKSSDIDVELRTVSSKKSTKTTKFSLSKGIWSDYSINSEELRDKAWKR</sequence>